<dbReference type="AlphaFoldDB" id="A0A9D4EZ81"/>
<accession>A0A9D4EZ81</accession>
<sequence length="88" mass="9848">MDCVTVFVDTIINNEFIVTNAREVSVLTLYKHTLAEDCSVSPYSICVVILNIYTTISLKILLAFCIMVLMSPELLNVRRIVGFDGSED</sequence>
<evidence type="ECO:0000313" key="2">
    <source>
        <dbReference type="EMBL" id="KAH3787091.1"/>
    </source>
</evidence>
<proteinExistence type="predicted"/>
<feature type="transmembrane region" description="Helical" evidence="1">
    <location>
        <begin position="42"/>
        <end position="69"/>
    </location>
</feature>
<evidence type="ECO:0000313" key="3">
    <source>
        <dbReference type="Proteomes" id="UP000828390"/>
    </source>
</evidence>
<gene>
    <name evidence="2" type="ORF">DPMN_165210</name>
</gene>
<reference evidence="2" key="2">
    <citation type="submission" date="2020-11" db="EMBL/GenBank/DDBJ databases">
        <authorList>
            <person name="McCartney M.A."/>
            <person name="Auch B."/>
            <person name="Kono T."/>
            <person name="Mallez S."/>
            <person name="Becker A."/>
            <person name="Gohl D.M."/>
            <person name="Silverstein K.A.T."/>
            <person name="Koren S."/>
            <person name="Bechman K.B."/>
            <person name="Herman A."/>
            <person name="Abrahante J.E."/>
            <person name="Garbe J."/>
        </authorList>
    </citation>
    <scope>NUCLEOTIDE SEQUENCE</scope>
    <source>
        <strain evidence="2">Duluth1</strain>
        <tissue evidence="2">Whole animal</tissue>
    </source>
</reference>
<keyword evidence="1" id="KW-1133">Transmembrane helix</keyword>
<protein>
    <submittedName>
        <fullName evidence="2">Uncharacterized protein</fullName>
    </submittedName>
</protein>
<organism evidence="2 3">
    <name type="scientific">Dreissena polymorpha</name>
    <name type="common">Zebra mussel</name>
    <name type="synonym">Mytilus polymorpha</name>
    <dbReference type="NCBI Taxonomy" id="45954"/>
    <lineage>
        <taxon>Eukaryota</taxon>
        <taxon>Metazoa</taxon>
        <taxon>Spiralia</taxon>
        <taxon>Lophotrochozoa</taxon>
        <taxon>Mollusca</taxon>
        <taxon>Bivalvia</taxon>
        <taxon>Autobranchia</taxon>
        <taxon>Heteroconchia</taxon>
        <taxon>Euheterodonta</taxon>
        <taxon>Imparidentia</taxon>
        <taxon>Neoheterodontei</taxon>
        <taxon>Myida</taxon>
        <taxon>Dreissenoidea</taxon>
        <taxon>Dreissenidae</taxon>
        <taxon>Dreissena</taxon>
    </lineage>
</organism>
<evidence type="ECO:0000256" key="1">
    <source>
        <dbReference type="SAM" id="Phobius"/>
    </source>
</evidence>
<comment type="caution">
    <text evidence="2">The sequence shown here is derived from an EMBL/GenBank/DDBJ whole genome shotgun (WGS) entry which is preliminary data.</text>
</comment>
<keyword evidence="1" id="KW-0472">Membrane</keyword>
<reference evidence="2" key="1">
    <citation type="journal article" date="2019" name="bioRxiv">
        <title>The Genome of the Zebra Mussel, Dreissena polymorpha: A Resource for Invasive Species Research.</title>
        <authorList>
            <person name="McCartney M.A."/>
            <person name="Auch B."/>
            <person name="Kono T."/>
            <person name="Mallez S."/>
            <person name="Zhang Y."/>
            <person name="Obille A."/>
            <person name="Becker A."/>
            <person name="Abrahante J.E."/>
            <person name="Garbe J."/>
            <person name="Badalamenti J.P."/>
            <person name="Herman A."/>
            <person name="Mangelson H."/>
            <person name="Liachko I."/>
            <person name="Sullivan S."/>
            <person name="Sone E.D."/>
            <person name="Koren S."/>
            <person name="Silverstein K.A.T."/>
            <person name="Beckman K.B."/>
            <person name="Gohl D.M."/>
        </authorList>
    </citation>
    <scope>NUCLEOTIDE SEQUENCE</scope>
    <source>
        <strain evidence="2">Duluth1</strain>
        <tissue evidence="2">Whole animal</tissue>
    </source>
</reference>
<dbReference type="Proteomes" id="UP000828390">
    <property type="component" value="Unassembled WGS sequence"/>
</dbReference>
<keyword evidence="3" id="KW-1185">Reference proteome</keyword>
<name>A0A9D4EZ81_DREPO</name>
<dbReference type="EMBL" id="JAIWYP010000008">
    <property type="protein sequence ID" value="KAH3787091.1"/>
    <property type="molecule type" value="Genomic_DNA"/>
</dbReference>
<keyword evidence="1" id="KW-0812">Transmembrane</keyword>